<dbReference type="Proteomes" id="UP000663846">
    <property type="component" value="Unassembled WGS sequence"/>
</dbReference>
<sequence length="73" mass="7898">MGPQYSGLCAGYTKARANLSDAIALVHGDWCFTIDLTPANLGSCGWGDVQRDTKNHSFVSYLPKTIVPLLVEL</sequence>
<protein>
    <submittedName>
        <fullName evidence="1">Uncharacterized protein</fullName>
    </submittedName>
</protein>
<gene>
    <name evidence="1" type="ORF">RDB_LOCUS127173</name>
</gene>
<proteinExistence type="predicted"/>
<name>A0A8H2Y332_9AGAM</name>
<dbReference type="AlphaFoldDB" id="A0A8H2Y332"/>
<comment type="caution">
    <text evidence="1">The sequence shown here is derived from an EMBL/GenBank/DDBJ whole genome shotgun (WGS) entry which is preliminary data.</text>
</comment>
<evidence type="ECO:0000313" key="2">
    <source>
        <dbReference type="Proteomes" id="UP000663846"/>
    </source>
</evidence>
<organism evidence="1 2">
    <name type="scientific">Rhizoctonia solani</name>
    <dbReference type="NCBI Taxonomy" id="456999"/>
    <lineage>
        <taxon>Eukaryota</taxon>
        <taxon>Fungi</taxon>
        <taxon>Dikarya</taxon>
        <taxon>Basidiomycota</taxon>
        <taxon>Agaricomycotina</taxon>
        <taxon>Agaricomycetes</taxon>
        <taxon>Cantharellales</taxon>
        <taxon>Ceratobasidiaceae</taxon>
        <taxon>Rhizoctonia</taxon>
    </lineage>
</organism>
<reference evidence="1" key="1">
    <citation type="submission" date="2021-01" db="EMBL/GenBank/DDBJ databases">
        <authorList>
            <person name="Kaushik A."/>
        </authorList>
    </citation>
    <scope>NUCLEOTIDE SEQUENCE</scope>
    <source>
        <strain evidence="1">AG1-1C</strain>
    </source>
</reference>
<accession>A0A8H2Y332</accession>
<evidence type="ECO:0000313" key="1">
    <source>
        <dbReference type="EMBL" id="CAE6439587.1"/>
    </source>
</evidence>
<dbReference type="EMBL" id="CAJMWS010000381">
    <property type="protein sequence ID" value="CAE6439587.1"/>
    <property type="molecule type" value="Genomic_DNA"/>
</dbReference>